<dbReference type="PATRIC" id="fig|74704.4.peg.70"/>
<dbReference type="GeneID" id="78332617"/>
<dbReference type="RefSeq" id="WP_019468074.1">
    <property type="nucleotide sequence ID" value="NZ_BKAS01000032.1"/>
</dbReference>
<name>A0A0F5XDI7_STACC</name>
<evidence type="ECO:0000313" key="1">
    <source>
        <dbReference type="EMBL" id="KKI62718.1"/>
    </source>
</evidence>
<sequence length="74" mass="9011">MDYAHLNLEHFFARHDDLDMIKDKSDFVMINNLTKEMMYRDGEIEGTIDLNRYYYKNRSQAVSFVMMEYNKSQE</sequence>
<dbReference type="EMBL" id="LAKJ01000037">
    <property type="protein sequence ID" value="KKI62718.1"/>
    <property type="molecule type" value="Genomic_DNA"/>
</dbReference>
<dbReference type="Proteomes" id="UP000034455">
    <property type="component" value="Unassembled WGS sequence"/>
</dbReference>
<gene>
    <name evidence="1" type="ORF">UF66_2003</name>
</gene>
<protein>
    <submittedName>
        <fullName evidence="1">Uncharacterized protein</fullName>
    </submittedName>
</protein>
<reference evidence="1 2" key="1">
    <citation type="submission" date="2015-03" db="EMBL/GenBank/DDBJ databases">
        <title>Genome Assembly of Staphylococcus cohnii subsp. cohnii strain G22B2.</title>
        <authorList>
            <person name="Nair G."/>
            <person name="Kaur G."/>
            <person name="Khatri I."/>
            <person name="Singh N.K."/>
            <person name="Sathyabama S."/>
            <person name="Maurya S.K."/>
            <person name="Subramanian S."/>
            <person name="Agrewala J.N."/>
            <person name="Mayilraj S."/>
        </authorList>
    </citation>
    <scope>NUCLEOTIDE SEQUENCE [LARGE SCALE GENOMIC DNA]</scope>
    <source>
        <strain evidence="1 2">G22B2</strain>
    </source>
</reference>
<comment type="caution">
    <text evidence="1">The sequence shown here is derived from an EMBL/GenBank/DDBJ whole genome shotgun (WGS) entry which is preliminary data.</text>
</comment>
<organism evidence="1 2">
    <name type="scientific">Staphylococcus cohnii subsp. cohnii</name>
    <dbReference type="NCBI Taxonomy" id="74704"/>
    <lineage>
        <taxon>Bacteria</taxon>
        <taxon>Bacillati</taxon>
        <taxon>Bacillota</taxon>
        <taxon>Bacilli</taxon>
        <taxon>Bacillales</taxon>
        <taxon>Staphylococcaceae</taxon>
        <taxon>Staphylococcus</taxon>
        <taxon>Staphylococcus cohnii species complex</taxon>
    </lineage>
</organism>
<accession>A0A0F5XDI7</accession>
<proteinExistence type="predicted"/>
<dbReference type="AlphaFoldDB" id="A0A0F5XDI7"/>
<evidence type="ECO:0000313" key="2">
    <source>
        <dbReference type="Proteomes" id="UP000034455"/>
    </source>
</evidence>